<feature type="region of interest" description="Disordered" evidence="7">
    <location>
        <begin position="1"/>
        <end position="87"/>
    </location>
</feature>
<dbReference type="Pfam" id="PF07662">
    <property type="entry name" value="Nucleos_tra2_C"/>
    <property type="match status" value="1"/>
</dbReference>
<keyword evidence="3" id="KW-1003">Cell membrane</keyword>
<evidence type="ECO:0000259" key="11">
    <source>
        <dbReference type="Pfam" id="PF07670"/>
    </source>
</evidence>
<dbReference type="InterPro" id="IPR011657">
    <property type="entry name" value="CNT_C_dom"/>
</dbReference>
<proteinExistence type="inferred from homology"/>
<feature type="transmembrane region" description="Helical" evidence="8">
    <location>
        <begin position="118"/>
        <end position="137"/>
    </location>
</feature>
<feature type="transmembrane region" description="Helical" evidence="8">
    <location>
        <begin position="207"/>
        <end position="229"/>
    </location>
</feature>
<organism evidence="12 13">
    <name type="scientific">Adineta ricciae</name>
    <name type="common">Rotifer</name>
    <dbReference type="NCBI Taxonomy" id="249248"/>
    <lineage>
        <taxon>Eukaryota</taxon>
        <taxon>Metazoa</taxon>
        <taxon>Spiralia</taxon>
        <taxon>Gnathifera</taxon>
        <taxon>Rotifera</taxon>
        <taxon>Eurotatoria</taxon>
        <taxon>Bdelloidea</taxon>
        <taxon>Adinetida</taxon>
        <taxon>Adinetidae</taxon>
        <taxon>Adineta</taxon>
    </lineage>
</organism>
<evidence type="ECO:0000256" key="3">
    <source>
        <dbReference type="ARBA" id="ARBA00022475"/>
    </source>
</evidence>
<protein>
    <recommendedName>
        <fullName evidence="14">Sodium/nucleoside cotransporter</fullName>
    </recommendedName>
</protein>
<keyword evidence="4 8" id="KW-0812">Transmembrane</keyword>
<feature type="transmembrane region" description="Helical" evidence="8">
    <location>
        <begin position="618"/>
        <end position="643"/>
    </location>
</feature>
<evidence type="ECO:0000256" key="5">
    <source>
        <dbReference type="ARBA" id="ARBA00022989"/>
    </source>
</evidence>
<feature type="transmembrane region" description="Helical" evidence="8">
    <location>
        <begin position="265"/>
        <end position="289"/>
    </location>
</feature>
<evidence type="ECO:0000259" key="9">
    <source>
        <dbReference type="Pfam" id="PF01773"/>
    </source>
</evidence>
<sequence length="696" mass="76869">MTKVTSSPDVLELEEVRSRKLRSPIEDTQSAKLSQTYENSGFVNDRTDTGSGVIITTNLPESDNKNDNGHADDDDDDNDDQKDNVGFEKLTGDGDKVGLVVLKVRDRLVRLIAKRKKIVVYALKVLCLIGFIIYFAFVNTKKYGTPAFPIDGNIFSGNAGFALFILVVFAVFIVLWEKFLGNAADRAHDYLIKSIRSTISGRRFIELLYRFSWVGHILVFLAVALYIGLTVRRGSNYVSLIGVFTLIILGTLGSKYPHRIRWQTIFYSFIIQFLLAAIVIRLEVGFQFFDFLGKEVSKFISNAEAGAVFVFGESYEDHFYVFKVGAIQLEIFLFIGFSPKVTSIIIFLGSVINMLYYLGVMQYVIGKIAWLMQKCLNTTAAESMNAAANIFVGMSEAPLMIMPLVPTMTTSELHAVLVGGFATMAGSVLATFIFFGVPANHLIAASVMAAPGALGFAKLLLPETHKSKTSWETVKNVPLPDQHNVIDALMTGAGNALKICGYLIANLIAFISVLRFLDVTIAWFFSLVHYPEVNFQYILGLLFYPFALIIGIPLKDCLLASKLIGIKVSLNEFIAYQELGKIRGLRDQWIADNTFPLYLNGTIPLPPNTQMLWNDSSVVILTYALCGFANFGSMGIALATLGVFAPQRRRALIKIAPRALIGGNMVSLMTASIAGLLYEPRAVVESVEKLNTTLFS</sequence>
<evidence type="ECO:0000313" key="13">
    <source>
        <dbReference type="Proteomes" id="UP000663852"/>
    </source>
</evidence>
<evidence type="ECO:0000256" key="7">
    <source>
        <dbReference type="SAM" id="MobiDB-lite"/>
    </source>
</evidence>
<evidence type="ECO:0000313" key="12">
    <source>
        <dbReference type="EMBL" id="CAF0831550.1"/>
    </source>
</evidence>
<reference evidence="12" key="1">
    <citation type="submission" date="2021-02" db="EMBL/GenBank/DDBJ databases">
        <authorList>
            <person name="Nowell W R."/>
        </authorList>
    </citation>
    <scope>NUCLEOTIDE SEQUENCE</scope>
</reference>
<dbReference type="InterPro" id="IPR002668">
    <property type="entry name" value="CNT_N_dom"/>
</dbReference>
<gene>
    <name evidence="12" type="ORF">EDS130_LOCUS6365</name>
</gene>
<feature type="transmembrane region" description="Helical" evidence="8">
    <location>
        <begin position="386"/>
        <end position="406"/>
    </location>
</feature>
<feature type="transmembrane region" description="Helical" evidence="8">
    <location>
        <begin position="319"/>
        <end position="337"/>
    </location>
</feature>
<feature type="transmembrane region" description="Helical" evidence="8">
    <location>
        <begin position="235"/>
        <end position="253"/>
    </location>
</feature>
<feature type="transmembrane region" description="Helical" evidence="8">
    <location>
        <begin position="413"/>
        <end position="435"/>
    </location>
</feature>
<dbReference type="AlphaFoldDB" id="A0A813V203"/>
<keyword evidence="5 8" id="KW-1133">Transmembrane helix</keyword>
<dbReference type="PANTHER" id="PTHR10590">
    <property type="entry name" value="SODIUM/NUCLEOSIDE COTRANSPORTER"/>
    <property type="match status" value="1"/>
</dbReference>
<feature type="domain" description="Concentrative nucleoside transporter C-terminal" evidence="10">
    <location>
        <begin position="441"/>
        <end position="675"/>
    </location>
</feature>
<evidence type="ECO:0000256" key="8">
    <source>
        <dbReference type="SAM" id="Phobius"/>
    </source>
</evidence>
<dbReference type="Pfam" id="PF07670">
    <property type="entry name" value="Gate"/>
    <property type="match status" value="1"/>
</dbReference>
<dbReference type="InterPro" id="IPR008276">
    <property type="entry name" value="C_nuclsd_transpt"/>
</dbReference>
<name>A0A813V203_ADIRI</name>
<feature type="transmembrane region" description="Helical" evidence="8">
    <location>
        <begin position="499"/>
        <end position="525"/>
    </location>
</feature>
<feature type="transmembrane region" description="Helical" evidence="8">
    <location>
        <begin position="441"/>
        <end position="461"/>
    </location>
</feature>
<dbReference type="Pfam" id="PF01773">
    <property type="entry name" value="Nucleos_tra2_N"/>
    <property type="match status" value="1"/>
</dbReference>
<dbReference type="GO" id="GO:0005415">
    <property type="term" value="F:nucleoside:sodium symporter activity"/>
    <property type="evidence" value="ECO:0007669"/>
    <property type="project" value="TreeGrafter"/>
</dbReference>
<feature type="domain" description="Concentrative nucleoside transporter N-terminal" evidence="9">
    <location>
        <begin position="241"/>
        <end position="313"/>
    </location>
</feature>
<comment type="subcellular location">
    <subcellularLocation>
        <location evidence="1">Cell membrane</location>
        <topology evidence="1">Multi-pass membrane protein</topology>
    </subcellularLocation>
</comment>
<feature type="transmembrane region" description="Helical" evidence="8">
    <location>
        <begin position="655"/>
        <end position="678"/>
    </location>
</feature>
<dbReference type="GO" id="GO:0005886">
    <property type="term" value="C:plasma membrane"/>
    <property type="evidence" value="ECO:0007669"/>
    <property type="project" value="UniProtKB-SubCell"/>
</dbReference>
<dbReference type="OrthoDB" id="6075923at2759"/>
<feature type="compositionally biased region" description="Polar residues" evidence="7">
    <location>
        <begin position="26"/>
        <end position="42"/>
    </location>
</feature>
<dbReference type="PANTHER" id="PTHR10590:SF4">
    <property type="entry name" value="SOLUTE CARRIER FAMILY 28 MEMBER 3"/>
    <property type="match status" value="1"/>
</dbReference>
<comment type="caution">
    <text evidence="12">The sequence shown here is derived from an EMBL/GenBank/DDBJ whole genome shotgun (WGS) entry which is preliminary data.</text>
</comment>
<dbReference type="EMBL" id="CAJNOJ010000018">
    <property type="protein sequence ID" value="CAF0831550.1"/>
    <property type="molecule type" value="Genomic_DNA"/>
</dbReference>
<evidence type="ECO:0008006" key="14">
    <source>
        <dbReference type="Google" id="ProtNLM"/>
    </source>
</evidence>
<feature type="domain" description="Nucleoside transporter/FeoB GTPase Gate" evidence="11">
    <location>
        <begin position="340"/>
        <end position="436"/>
    </location>
</feature>
<feature type="transmembrane region" description="Helical" evidence="8">
    <location>
        <begin position="537"/>
        <end position="554"/>
    </location>
</feature>
<keyword evidence="6 8" id="KW-0472">Membrane</keyword>
<evidence type="ECO:0000256" key="1">
    <source>
        <dbReference type="ARBA" id="ARBA00004651"/>
    </source>
</evidence>
<feature type="compositionally biased region" description="Basic and acidic residues" evidence="7">
    <location>
        <begin position="62"/>
        <end position="71"/>
    </location>
</feature>
<accession>A0A813V203</accession>
<feature type="transmembrane region" description="Helical" evidence="8">
    <location>
        <begin position="157"/>
        <end position="176"/>
    </location>
</feature>
<evidence type="ECO:0000256" key="4">
    <source>
        <dbReference type="ARBA" id="ARBA00022692"/>
    </source>
</evidence>
<evidence type="ECO:0000256" key="2">
    <source>
        <dbReference type="ARBA" id="ARBA00009033"/>
    </source>
</evidence>
<feature type="transmembrane region" description="Helical" evidence="8">
    <location>
        <begin position="344"/>
        <end position="366"/>
    </location>
</feature>
<dbReference type="InterPro" id="IPR011642">
    <property type="entry name" value="Gate_dom"/>
</dbReference>
<comment type="similarity">
    <text evidence="2">Belongs to the concentrative nucleoside transporter (CNT) (TC 2.A.41) family.</text>
</comment>
<evidence type="ECO:0000259" key="10">
    <source>
        <dbReference type="Pfam" id="PF07662"/>
    </source>
</evidence>
<evidence type="ECO:0000256" key="6">
    <source>
        <dbReference type="ARBA" id="ARBA00023136"/>
    </source>
</evidence>
<dbReference type="Proteomes" id="UP000663852">
    <property type="component" value="Unassembled WGS sequence"/>
</dbReference>